<dbReference type="Proteomes" id="UP000727962">
    <property type="component" value="Unassembled WGS sequence"/>
</dbReference>
<sequence length="156" mass="16944">MSTRTYVSALFLRLAAIVAPVLALTAFAQAQEPEFVPVRLLVKFREGVNDVAAVHTIHAHGAFWASTIDGIGVKMLSLPDIADPRAEAAAFRQEGNVEFAEPDYIDGSRNRAVYRSFGHLLMLPGLLASRHGTSPTVGEIRDSRGTACGRREGLWN</sequence>
<evidence type="ECO:0000313" key="3">
    <source>
        <dbReference type="EMBL" id="MBI1756480.1"/>
    </source>
</evidence>
<accession>A0A931PVP3</accession>
<keyword evidence="1" id="KW-0732">Signal</keyword>
<reference evidence="3" key="1">
    <citation type="submission" date="2020-07" db="EMBL/GenBank/DDBJ databases">
        <title>Huge and variable diversity of episymbiotic CPR bacteria and DPANN archaea in groundwater ecosystems.</title>
        <authorList>
            <person name="He C.Y."/>
            <person name="Keren R."/>
            <person name="Whittaker M."/>
            <person name="Farag I.F."/>
            <person name="Doudna J."/>
            <person name="Cate J.H.D."/>
            <person name="Banfield J.F."/>
        </authorList>
    </citation>
    <scope>NUCLEOTIDE SEQUENCE</scope>
    <source>
        <strain evidence="3">NC_groundwater_17_Pr7_B-0.1um_64_12</strain>
    </source>
</reference>
<gene>
    <name evidence="3" type="ORF">HYR64_05175</name>
</gene>
<comment type="caution">
    <text evidence="3">The sequence shown here is derived from an EMBL/GenBank/DDBJ whole genome shotgun (WGS) entry which is preliminary data.</text>
</comment>
<feature type="domain" description="Fervidolysin-like N-terminal prodomain" evidence="2">
    <location>
        <begin position="25"/>
        <end position="102"/>
    </location>
</feature>
<evidence type="ECO:0000256" key="1">
    <source>
        <dbReference type="SAM" id="SignalP"/>
    </source>
</evidence>
<proteinExistence type="predicted"/>
<evidence type="ECO:0000259" key="2">
    <source>
        <dbReference type="Pfam" id="PF22148"/>
    </source>
</evidence>
<feature type="signal peptide" evidence="1">
    <location>
        <begin position="1"/>
        <end position="30"/>
    </location>
</feature>
<feature type="chain" id="PRO_5036953611" description="Fervidolysin-like N-terminal prodomain domain-containing protein" evidence="1">
    <location>
        <begin position="31"/>
        <end position="156"/>
    </location>
</feature>
<dbReference type="Pfam" id="PF22148">
    <property type="entry name" value="Fervidolysin_NPro-like"/>
    <property type="match status" value="1"/>
</dbReference>
<evidence type="ECO:0000313" key="4">
    <source>
        <dbReference type="Proteomes" id="UP000727962"/>
    </source>
</evidence>
<dbReference type="InterPro" id="IPR054399">
    <property type="entry name" value="Fervidolysin-like_N_prodom"/>
</dbReference>
<organism evidence="3 4">
    <name type="scientific">Fimbriimonas ginsengisoli</name>
    <dbReference type="NCBI Taxonomy" id="1005039"/>
    <lineage>
        <taxon>Bacteria</taxon>
        <taxon>Bacillati</taxon>
        <taxon>Armatimonadota</taxon>
        <taxon>Fimbriimonadia</taxon>
        <taxon>Fimbriimonadales</taxon>
        <taxon>Fimbriimonadaceae</taxon>
        <taxon>Fimbriimonas</taxon>
    </lineage>
</organism>
<name>A0A931PVP3_FIMGI</name>
<dbReference type="AlphaFoldDB" id="A0A931PVP3"/>
<protein>
    <recommendedName>
        <fullName evidence="2">Fervidolysin-like N-terminal prodomain domain-containing protein</fullName>
    </recommendedName>
</protein>
<dbReference type="EMBL" id="JACOSL010000031">
    <property type="protein sequence ID" value="MBI1756480.1"/>
    <property type="molecule type" value="Genomic_DNA"/>
</dbReference>